<gene>
    <name evidence="1" type="ORF">BJX66DRAFT_344715</name>
</gene>
<evidence type="ECO:0000313" key="2">
    <source>
        <dbReference type="Proteomes" id="UP001610563"/>
    </source>
</evidence>
<keyword evidence="2" id="KW-1185">Reference proteome</keyword>
<dbReference type="EMBL" id="JBFTWV010000218">
    <property type="protein sequence ID" value="KAL2783677.1"/>
    <property type="molecule type" value="Genomic_DNA"/>
</dbReference>
<proteinExistence type="predicted"/>
<accession>A0ABR4FK89</accession>
<sequence length="97" mass="11058">MERNKEEDIVVVAVWTEGLANVYNALDAATTLVYSDTGTDPVRDIWDYRQEFLVDNDIAADEYRVLAVFKGHGESRTEDAVVDIEDEIQYRTGVRDD</sequence>
<protein>
    <submittedName>
        <fullName evidence="1">Uncharacterized protein</fullName>
    </submittedName>
</protein>
<dbReference type="Proteomes" id="UP001610563">
    <property type="component" value="Unassembled WGS sequence"/>
</dbReference>
<organism evidence="1 2">
    <name type="scientific">Aspergillus keveii</name>
    <dbReference type="NCBI Taxonomy" id="714993"/>
    <lineage>
        <taxon>Eukaryota</taxon>
        <taxon>Fungi</taxon>
        <taxon>Dikarya</taxon>
        <taxon>Ascomycota</taxon>
        <taxon>Pezizomycotina</taxon>
        <taxon>Eurotiomycetes</taxon>
        <taxon>Eurotiomycetidae</taxon>
        <taxon>Eurotiales</taxon>
        <taxon>Aspergillaceae</taxon>
        <taxon>Aspergillus</taxon>
        <taxon>Aspergillus subgen. Nidulantes</taxon>
    </lineage>
</organism>
<evidence type="ECO:0000313" key="1">
    <source>
        <dbReference type="EMBL" id="KAL2783677.1"/>
    </source>
</evidence>
<name>A0ABR4FK89_9EURO</name>
<comment type="caution">
    <text evidence="1">The sequence shown here is derived from an EMBL/GenBank/DDBJ whole genome shotgun (WGS) entry which is preliminary data.</text>
</comment>
<reference evidence="1 2" key="1">
    <citation type="submission" date="2024-07" db="EMBL/GenBank/DDBJ databases">
        <title>Section-level genome sequencing and comparative genomics of Aspergillus sections Usti and Cavernicolus.</title>
        <authorList>
            <consortium name="Lawrence Berkeley National Laboratory"/>
            <person name="Nybo J.L."/>
            <person name="Vesth T.C."/>
            <person name="Theobald S."/>
            <person name="Frisvad J.C."/>
            <person name="Larsen T.O."/>
            <person name="Kjaerboelling I."/>
            <person name="Rothschild-Mancinelli K."/>
            <person name="Lyhne E.K."/>
            <person name="Kogle M.E."/>
            <person name="Barry K."/>
            <person name="Clum A."/>
            <person name="Na H."/>
            <person name="Ledsgaard L."/>
            <person name="Lin J."/>
            <person name="Lipzen A."/>
            <person name="Kuo A."/>
            <person name="Riley R."/>
            <person name="Mondo S."/>
            <person name="Labutti K."/>
            <person name="Haridas S."/>
            <person name="Pangalinan J."/>
            <person name="Salamov A.A."/>
            <person name="Simmons B.A."/>
            <person name="Magnuson J.K."/>
            <person name="Chen J."/>
            <person name="Drula E."/>
            <person name="Henrissat B."/>
            <person name="Wiebenga A."/>
            <person name="Lubbers R.J."/>
            <person name="Gomes A.C."/>
            <person name="Makela M.R."/>
            <person name="Stajich J."/>
            <person name="Grigoriev I.V."/>
            <person name="Mortensen U.H."/>
            <person name="De Vries R.P."/>
            <person name="Baker S.E."/>
            <person name="Andersen M.R."/>
        </authorList>
    </citation>
    <scope>NUCLEOTIDE SEQUENCE [LARGE SCALE GENOMIC DNA]</scope>
    <source>
        <strain evidence="1 2">CBS 209.92</strain>
    </source>
</reference>